<reference evidence="6 7" key="1">
    <citation type="journal article" date="2003" name="Proc. Natl. Acad. Sci. U.S.A.">
        <title>Complete genome sequence and analysis of Wolinella succinogenes.</title>
        <authorList>
            <person name="Baar C."/>
            <person name="Eppinger M."/>
            <person name="Raddatz G."/>
            <person name="Simon JM."/>
            <person name="Lanz C."/>
            <person name="Klimmek O."/>
            <person name="Nandakumar R."/>
            <person name="Gross R."/>
            <person name="Rosinus A."/>
            <person name="Keller H."/>
            <person name="Jagtap P."/>
            <person name="Linke B."/>
            <person name="Meyer F."/>
            <person name="Lederer H."/>
            <person name="Schuster S.C."/>
        </authorList>
    </citation>
    <scope>NUCLEOTIDE SEQUENCE [LARGE SCALE GENOMIC DNA]</scope>
    <source>
        <strain evidence="7">ATCC 29543 / DSM 1740 / CCUG 13145 / JCM 31913 / LMG 7466 / NCTC 11488 / FDC 602W</strain>
    </source>
</reference>
<dbReference type="InterPro" id="IPR017900">
    <property type="entry name" value="4Fe4S_Fe_S_CS"/>
</dbReference>
<dbReference type="Proteomes" id="UP000000422">
    <property type="component" value="Chromosome"/>
</dbReference>
<keyword evidence="1" id="KW-0004">4Fe-4S</keyword>
<keyword evidence="7" id="KW-1185">Reference proteome</keyword>
<dbReference type="InterPro" id="IPR017896">
    <property type="entry name" value="4Fe4S_Fe-S-bd"/>
</dbReference>
<dbReference type="Gene3D" id="3.30.70.20">
    <property type="match status" value="2"/>
</dbReference>
<dbReference type="STRING" id="273121.WS0936"/>
<gene>
    <name evidence="6" type="primary">TTRB</name>
    <name evidence="6" type="ordered locus">WS0936</name>
</gene>
<dbReference type="SUPFAM" id="SSF54862">
    <property type="entry name" value="4Fe-4S ferredoxins"/>
    <property type="match status" value="1"/>
</dbReference>
<dbReference type="PANTHER" id="PTHR43177:SF9">
    <property type="entry name" value="PROTEIN NRFC"/>
    <property type="match status" value="1"/>
</dbReference>
<dbReference type="InterPro" id="IPR006311">
    <property type="entry name" value="TAT_signal"/>
</dbReference>
<evidence type="ECO:0000256" key="2">
    <source>
        <dbReference type="ARBA" id="ARBA00022723"/>
    </source>
</evidence>
<organism evidence="7">
    <name type="scientific">Wolinella succinogenes (strain ATCC 29543 / DSM 1740 / CCUG 13145 / JCM 31913 / LMG 7466 / NCTC 11488 / FDC 602W)</name>
    <name type="common">Vibrio succinogenes</name>
    <dbReference type="NCBI Taxonomy" id="273121"/>
    <lineage>
        <taxon>Bacteria</taxon>
        <taxon>Pseudomonadati</taxon>
        <taxon>Campylobacterota</taxon>
        <taxon>Epsilonproteobacteria</taxon>
        <taxon>Campylobacterales</taxon>
        <taxon>Helicobacteraceae</taxon>
        <taxon>Wolinella</taxon>
    </lineage>
</organism>
<dbReference type="NCBIfam" id="NF045797">
    <property type="entry name" value="DsrO"/>
    <property type="match status" value="1"/>
</dbReference>
<evidence type="ECO:0000313" key="7">
    <source>
        <dbReference type="Proteomes" id="UP000000422"/>
    </source>
</evidence>
<keyword evidence="4" id="KW-0411">Iron-sulfur</keyword>
<dbReference type="PROSITE" id="PS00198">
    <property type="entry name" value="4FE4S_FER_1"/>
    <property type="match status" value="1"/>
</dbReference>
<feature type="domain" description="4Fe-4S ferredoxin-type" evidence="5">
    <location>
        <begin position="56"/>
        <end position="85"/>
    </location>
</feature>
<feature type="domain" description="4Fe-4S ferredoxin-type" evidence="5">
    <location>
        <begin position="133"/>
        <end position="162"/>
    </location>
</feature>
<dbReference type="eggNOG" id="COG0437">
    <property type="taxonomic scope" value="Bacteria"/>
</dbReference>
<evidence type="ECO:0000313" key="6">
    <source>
        <dbReference type="EMBL" id="CAE10040.1"/>
    </source>
</evidence>
<dbReference type="PROSITE" id="PS51379">
    <property type="entry name" value="4FE4S_FER_2"/>
    <property type="match status" value="3"/>
</dbReference>
<keyword evidence="3" id="KW-0408">Iron</keyword>
<proteinExistence type="predicted"/>
<sequence>MAHKTPLSRRDFVQKAGILLAGGTALGGNQAQAISLQNPGRDAKEARYIGQEGKRFGMVIDLRLCVGCQACTSACKSENRVPKDKFRTYVPEYELGSYPSVRKAFLPQLCNHCEAPSCVSVCPTGATFKRTDGIVVVDNTICWGCGYCLNACPYDKRYFNPLTKVADKCTLCAHRVDAGLLPACVESCVGGARIFGDLNDPHSAVSKLLQNAPASVLNPAQGTKPRVFYIGLSHEIQSIPVSQAVLDDWAKKLDGLAPSEWASTYEGGK</sequence>
<dbReference type="GO" id="GO:0046872">
    <property type="term" value="F:metal ion binding"/>
    <property type="evidence" value="ECO:0007669"/>
    <property type="project" value="UniProtKB-KW"/>
</dbReference>
<keyword evidence="2" id="KW-0479">Metal-binding</keyword>
<dbReference type="PANTHER" id="PTHR43177">
    <property type="entry name" value="PROTEIN NRFC"/>
    <property type="match status" value="1"/>
</dbReference>
<accession>Q7MRY6</accession>
<feature type="domain" description="4Fe-4S ferredoxin-type" evidence="5">
    <location>
        <begin position="101"/>
        <end position="132"/>
    </location>
</feature>
<dbReference type="PROSITE" id="PS51318">
    <property type="entry name" value="TAT"/>
    <property type="match status" value="1"/>
</dbReference>
<evidence type="ECO:0000259" key="5">
    <source>
        <dbReference type="PROSITE" id="PS51379"/>
    </source>
</evidence>
<dbReference type="EMBL" id="BX571659">
    <property type="protein sequence ID" value="CAE10040.1"/>
    <property type="molecule type" value="Genomic_DNA"/>
</dbReference>
<dbReference type="RefSeq" id="WP_011138836.1">
    <property type="nucleotide sequence ID" value="NC_005090.1"/>
</dbReference>
<dbReference type="InterPro" id="IPR054822">
    <property type="entry name" value="DsrO-like"/>
</dbReference>
<dbReference type="AlphaFoldDB" id="Q7MRY6"/>
<dbReference type="Pfam" id="PF13247">
    <property type="entry name" value="Fer4_11"/>
    <property type="match status" value="1"/>
</dbReference>
<evidence type="ECO:0000256" key="4">
    <source>
        <dbReference type="ARBA" id="ARBA00023014"/>
    </source>
</evidence>
<name>Q7MRY6_WOLSU</name>
<evidence type="ECO:0000256" key="1">
    <source>
        <dbReference type="ARBA" id="ARBA00022485"/>
    </source>
</evidence>
<dbReference type="HOGENOM" id="CLU_043374_1_3_7"/>
<dbReference type="KEGG" id="wsu:WS0936"/>
<dbReference type="CDD" id="cd10551">
    <property type="entry name" value="PsrB"/>
    <property type="match status" value="1"/>
</dbReference>
<dbReference type="InterPro" id="IPR050954">
    <property type="entry name" value="ET_IronSulfur_Cluster-Binding"/>
</dbReference>
<protein>
    <submittedName>
        <fullName evidence="6">TTRB</fullName>
    </submittedName>
</protein>
<evidence type="ECO:0000256" key="3">
    <source>
        <dbReference type="ARBA" id="ARBA00023004"/>
    </source>
</evidence>
<dbReference type="GO" id="GO:0051539">
    <property type="term" value="F:4 iron, 4 sulfur cluster binding"/>
    <property type="evidence" value="ECO:0007669"/>
    <property type="project" value="UniProtKB-KW"/>
</dbReference>